<sequence>ESYVYKLINKLKQFFKQVDAGFQLEKKSEAIMQLEGCESTIRLFHYLSVVAATKGNHWLVNTITEKEIINTRQYAPTNR</sequence>
<dbReference type="AlphaFoldDB" id="A0AAW4VIG3"/>
<dbReference type="RefSeq" id="WP_227408766.1">
    <property type="nucleotide sequence ID" value="NZ_JAJDKQ010000154.1"/>
</dbReference>
<organism evidence="1 2">
    <name type="scientific">Faecalibacillus intestinalis</name>
    <dbReference type="NCBI Taxonomy" id="1982626"/>
    <lineage>
        <taxon>Bacteria</taxon>
        <taxon>Bacillati</taxon>
        <taxon>Bacillota</taxon>
        <taxon>Erysipelotrichia</taxon>
        <taxon>Erysipelotrichales</taxon>
        <taxon>Coprobacillaceae</taxon>
        <taxon>Faecalibacillus</taxon>
    </lineage>
</organism>
<name>A0AAW4VIG3_9FIRM</name>
<proteinExistence type="predicted"/>
<dbReference type="Proteomes" id="UP001197827">
    <property type="component" value="Unassembled WGS sequence"/>
</dbReference>
<gene>
    <name evidence="1" type="ORF">LJD74_15600</name>
</gene>
<evidence type="ECO:0000313" key="1">
    <source>
        <dbReference type="EMBL" id="MCB8563409.1"/>
    </source>
</evidence>
<protein>
    <submittedName>
        <fullName evidence="1">Uncharacterized protein</fullName>
    </submittedName>
</protein>
<comment type="caution">
    <text evidence="1">The sequence shown here is derived from an EMBL/GenBank/DDBJ whole genome shotgun (WGS) entry which is preliminary data.</text>
</comment>
<reference evidence="1" key="1">
    <citation type="submission" date="2021-10" db="EMBL/GenBank/DDBJ databases">
        <title>Collection of gut derived symbiotic bacterial strains cultured from healthy donors.</title>
        <authorList>
            <person name="Lin H."/>
            <person name="Littmann E."/>
            <person name="Kohout C."/>
            <person name="Pamer E.G."/>
        </authorList>
    </citation>
    <scope>NUCLEOTIDE SEQUENCE</scope>
    <source>
        <strain evidence="1">DFI.5.2</strain>
    </source>
</reference>
<feature type="non-terminal residue" evidence="1">
    <location>
        <position position="1"/>
    </location>
</feature>
<dbReference type="EMBL" id="JAJDKQ010000154">
    <property type="protein sequence ID" value="MCB8563409.1"/>
    <property type="molecule type" value="Genomic_DNA"/>
</dbReference>
<feature type="non-terminal residue" evidence="1">
    <location>
        <position position="79"/>
    </location>
</feature>
<evidence type="ECO:0000313" key="2">
    <source>
        <dbReference type="Proteomes" id="UP001197827"/>
    </source>
</evidence>
<accession>A0AAW4VIG3</accession>